<keyword evidence="2" id="KW-0472">Membrane</keyword>
<evidence type="ECO:0000313" key="4">
    <source>
        <dbReference type="Proteomes" id="UP000829494"/>
    </source>
</evidence>
<feature type="transmembrane region" description="Helical" evidence="2">
    <location>
        <begin position="459"/>
        <end position="481"/>
    </location>
</feature>
<keyword evidence="4" id="KW-1185">Reference proteome</keyword>
<evidence type="ECO:0000313" key="3">
    <source>
        <dbReference type="EMBL" id="UNZ04400.1"/>
    </source>
</evidence>
<evidence type="ECO:0000256" key="1">
    <source>
        <dbReference type="SAM" id="MobiDB-lite"/>
    </source>
</evidence>
<accession>A0ABY3Z250</accession>
<proteinExistence type="predicted"/>
<keyword evidence="2" id="KW-0812">Transmembrane</keyword>
<feature type="region of interest" description="Disordered" evidence="1">
    <location>
        <begin position="56"/>
        <end position="83"/>
    </location>
</feature>
<evidence type="ECO:0000256" key="2">
    <source>
        <dbReference type="SAM" id="Phobius"/>
    </source>
</evidence>
<organism evidence="3 4">
    <name type="scientific">Streptomyces rimosus subsp. rimosus</name>
    <dbReference type="NCBI Taxonomy" id="132474"/>
    <lineage>
        <taxon>Bacteria</taxon>
        <taxon>Bacillati</taxon>
        <taxon>Actinomycetota</taxon>
        <taxon>Actinomycetes</taxon>
        <taxon>Kitasatosporales</taxon>
        <taxon>Streptomycetaceae</taxon>
        <taxon>Streptomyces</taxon>
    </lineage>
</organism>
<dbReference type="Proteomes" id="UP000829494">
    <property type="component" value="Chromosome"/>
</dbReference>
<name>A0ABY3Z250_STRRM</name>
<keyword evidence="2" id="KW-1133">Transmembrane helix</keyword>
<dbReference type="EMBL" id="CP094298">
    <property type="protein sequence ID" value="UNZ04400.1"/>
    <property type="molecule type" value="Genomic_DNA"/>
</dbReference>
<feature type="region of interest" description="Disordered" evidence="1">
    <location>
        <begin position="201"/>
        <end position="247"/>
    </location>
</feature>
<reference evidence="3 4" key="1">
    <citation type="submission" date="2022-03" db="EMBL/GenBank/DDBJ databases">
        <title>Complete genome of Streptomyces rimosus ssp. rimosus R7 (=ATCC 10970).</title>
        <authorList>
            <person name="Beganovic S."/>
            <person name="Ruckert C."/>
            <person name="Busche T."/>
            <person name="Kalinowski J."/>
            <person name="Wittmann C."/>
        </authorList>
    </citation>
    <scope>NUCLEOTIDE SEQUENCE [LARGE SCALE GENOMIC DNA]</scope>
    <source>
        <strain evidence="3 4">R7</strain>
    </source>
</reference>
<protein>
    <submittedName>
        <fullName evidence="3">Uncharacterized protein</fullName>
    </submittedName>
</protein>
<sequence>MVRGRTIRGGRAGRPAPVLMPGLMPVLVPALVSISAVLTGSAAAAPAAGLRGDPPAYRTAAGARPVQGAKSPSGAPRLAPGTYTDSLARGDEKFYAVHLDAKSSAYLSAVAAPRPGSEVADHTDSLKVSIRDADGNTCSSGGSTAFRGRGMAYPIADYATRRIDGPRTNCQRAGTYYFVVKRVGKASAEGAARWPVELRHQREPGLTGTPPAQPGPSTWSTTAPVPLTGGTKKDTEGGTGFNDAAPIGKGVWQDRIKPGETRFYRVPVDWGQQLNVSAELGAGKLEGGDGGSGAGVGADAGAGTGVGAVSGGVGRGSMRGPSVVAGSRLVASALGLGVYNPARGPVSGTRFVPYDGKPAAIKLFTAPVAYGNRYNAAAPVSAMRFAGSYYLAVSLHPDAAKYFKDGAPVTLRVDPVGRPQPGPHYREKATDFSVAPQERAAADDGMSVQQAAQHGTLRVVGYSGISTGAVLLLALGVWAVVARWRGGRA</sequence>
<gene>
    <name evidence="3" type="ORF">SRIMR7_19770</name>
</gene>